<reference evidence="2" key="1">
    <citation type="submission" date="2025-08" db="UniProtKB">
        <authorList>
            <consortium name="RefSeq"/>
        </authorList>
    </citation>
    <scope>IDENTIFICATION</scope>
</reference>
<feature type="compositionally biased region" description="Low complexity" evidence="1">
    <location>
        <begin position="117"/>
        <end position="163"/>
    </location>
</feature>
<dbReference type="OrthoDB" id="7871734at2759"/>
<proteinExistence type="predicted"/>
<feature type="compositionally biased region" description="Low complexity" evidence="1">
    <location>
        <begin position="203"/>
        <end position="272"/>
    </location>
</feature>
<feature type="compositionally biased region" description="Polar residues" evidence="1">
    <location>
        <begin position="71"/>
        <end position="82"/>
    </location>
</feature>
<organism evidence="2">
    <name type="scientific">Drosophila rhopaloa</name>
    <name type="common">Fruit fly</name>
    <dbReference type="NCBI Taxonomy" id="1041015"/>
    <lineage>
        <taxon>Eukaryota</taxon>
        <taxon>Metazoa</taxon>
        <taxon>Ecdysozoa</taxon>
        <taxon>Arthropoda</taxon>
        <taxon>Hexapoda</taxon>
        <taxon>Insecta</taxon>
        <taxon>Pterygota</taxon>
        <taxon>Neoptera</taxon>
        <taxon>Endopterygota</taxon>
        <taxon>Diptera</taxon>
        <taxon>Brachycera</taxon>
        <taxon>Muscomorpha</taxon>
        <taxon>Ephydroidea</taxon>
        <taxon>Drosophilidae</taxon>
        <taxon>Drosophila</taxon>
        <taxon>Sophophora</taxon>
    </lineage>
</organism>
<feature type="compositionally biased region" description="Low complexity" evidence="1">
    <location>
        <begin position="170"/>
        <end position="188"/>
    </location>
</feature>
<protein>
    <submittedName>
        <fullName evidence="2">Mediator of RNA polymerase II transcription subunit 15</fullName>
    </submittedName>
</protein>
<feature type="compositionally biased region" description="Gly residues" evidence="1">
    <location>
        <begin position="273"/>
        <end position="291"/>
    </location>
</feature>
<evidence type="ECO:0000256" key="1">
    <source>
        <dbReference type="SAM" id="MobiDB-lite"/>
    </source>
</evidence>
<evidence type="ECO:0000313" key="2">
    <source>
        <dbReference type="RefSeq" id="XP_016975202.1"/>
    </source>
</evidence>
<dbReference type="RefSeq" id="XP_016975202.1">
    <property type="nucleotide sequence ID" value="XM_017119713.1"/>
</dbReference>
<name>A0A6P4EAR5_DRORH</name>
<accession>A0A6P4EAR5</accession>
<feature type="compositionally biased region" description="Polar residues" evidence="1">
    <location>
        <begin position="44"/>
        <end position="57"/>
    </location>
</feature>
<dbReference type="RefSeq" id="XP_016975202.2">
    <property type="nucleotide sequence ID" value="XM_017119713.2"/>
</dbReference>
<feature type="region of interest" description="Disordered" evidence="1">
    <location>
        <begin position="1"/>
        <end position="295"/>
    </location>
</feature>
<dbReference type="AlphaFoldDB" id="A0A6P4EAR5"/>
<gene>
    <name evidence="2" type="primary">LOC108041716</name>
</gene>
<dbReference type="GeneID" id="108041716"/>
<sequence>MDPKRGNASGARQGGGGGGYHASKTSVASRHGGGGGGVAVGHKQASQVSLTPSQGRNPENPRKSPLDALSRSGTVRNQNPFQRRSGLQDVDEAFLASNAFARPPRVRHSGLDRENMSQAAPGGVPAGQQGSAAVAPIRVAGGQDPNQQQQQQQPPVDAGQAQHMPPPAAMPSQQQLQQQYMQPAAGQPTRLEPAPSGRAHVHQQQQQQMQQQAGYEQQQQVAQQADAQMQNKYATQQQHQLQPQHQMPQHGYPSQPAAAGAPQATPPAAGGVAAPGGGAGGNVPRENGGGAAAPPDAEMCTTCPNCQTTIYLVRTPELGHGDAGLPVQ</sequence>